<dbReference type="Gene3D" id="3.10.450.50">
    <property type="match status" value="1"/>
</dbReference>
<evidence type="ECO:0000256" key="1">
    <source>
        <dbReference type="ARBA" id="ARBA00005254"/>
    </source>
</evidence>
<feature type="domain" description="SnoaL-like" evidence="2">
    <location>
        <begin position="13"/>
        <end position="118"/>
    </location>
</feature>
<reference evidence="3 4" key="1">
    <citation type="submission" date="2020-08" db="EMBL/GenBank/DDBJ databases">
        <title>Sequencing the genomes of 1000 actinobacteria strains.</title>
        <authorList>
            <person name="Klenk H.-P."/>
        </authorList>
    </citation>
    <scope>NUCLEOTIDE SEQUENCE [LARGE SCALE GENOMIC DNA]</scope>
    <source>
        <strain evidence="3 4">DSM 45298</strain>
    </source>
</reference>
<dbReference type="InterPro" id="IPR001753">
    <property type="entry name" value="Enoyl-CoA_hydra/iso"/>
</dbReference>
<dbReference type="PANTHER" id="PTHR43459:SF1">
    <property type="entry name" value="EG:BACN32G11.4 PROTEIN"/>
    <property type="match status" value="1"/>
</dbReference>
<dbReference type="Gene3D" id="3.90.226.10">
    <property type="entry name" value="2-enoyl-CoA Hydratase, Chain A, domain 1"/>
    <property type="match status" value="1"/>
</dbReference>
<dbReference type="SUPFAM" id="SSF52096">
    <property type="entry name" value="ClpP/crotonase"/>
    <property type="match status" value="1"/>
</dbReference>
<dbReference type="AlphaFoldDB" id="A0A840ETW8"/>
<dbReference type="GO" id="GO:0016853">
    <property type="term" value="F:isomerase activity"/>
    <property type="evidence" value="ECO:0007669"/>
    <property type="project" value="UniProtKB-KW"/>
</dbReference>
<dbReference type="SUPFAM" id="SSF54427">
    <property type="entry name" value="NTF2-like"/>
    <property type="match status" value="1"/>
</dbReference>
<proteinExistence type="inferred from homology"/>
<accession>A0A840ETW8</accession>
<protein>
    <submittedName>
        <fullName evidence="3">2-(1,2-epoxy-1,2-dihydrophenyl)acetyl-CoA isomerase</fullName>
        <ecNumber evidence="3">5.3.3.18</ecNumber>
    </submittedName>
</protein>
<dbReference type="InterPro" id="IPR032710">
    <property type="entry name" value="NTF2-like_dom_sf"/>
</dbReference>
<evidence type="ECO:0000313" key="4">
    <source>
        <dbReference type="Proteomes" id="UP000551501"/>
    </source>
</evidence>
<dbReference type="InterPro" id="IPR037401">
    <property type="entry name" value="SnoaL-like"/>
</dbReference>
<dbReference type="RefSeq" id="WP_183368881.1">
    <property type="nucleotide sequence ID" value="NZ_BAABHL010000022.1"/>
</dbReference>
<keyword evidence="3" id="KW-0413">Isomerase</keyword>
<keyword evidence="4" id="KW-1185">Reference proteome</keyword>
<evidence type="ECO:0000313" key="3">
    <source>
        <dbReference type="EMBL" id="MBB4133723.1"/>
    </source>
</evidence>
<evidence type="ECO:0000259" key="2">
    <source>
        <dbReference type="Pfam" id="PF12680"/>
    </source>
</evidence>
<dbReference type="Gene3D" id="1.10.12.10">
    <property type="entry name" value="Lyase 2-enoyl-coa Hydratase, Chain A, domain 2"/>
    <property type="match status" value="1"/>
</dbReference>
<name>A0A840ETW8_9ACTN</name>
<organism evidence="3 4">
    <name type="scientific">Gordonia humi</name>
    <dbReference type="NCBI Taxonomy" id="686429"/>
    <lineage>
        <taxon>Bacteria</taxon>
        <taxon>Bacillati</taxon>
        <taxon>Actinomycetota</taxon>
        <taxon>Actinomycetes</taxon>
        <taxon>Mycobacteriales</taxon>
        <taxon>Gordoniaceae</taxon>
        <taxon>Gordonia</taxon>
    </lineage>
</organism>
<comment type="caution">
    <text evidence="3">The sequence shown here is derived from an EMBL/GenBank/DDBJ whole genome shotgun (WGS) entry which is preliminary data.</text>
</comment>
<dbReference type="CDD" id="cd06558">
    <property type="entry name" value="crotonase-like"/>
    <property type="match status" value="1"/>
</dbReference>
<dbReference type="EMBL" id="JACIFP010000001">
    <property type="protein sequence ID" value="MBB4133723.1"/>
    <property type="molecule type" value="Genomic_DNA"/>
</dbReference>
<comment type="similarity">
    <text evidence="1">Belongs to the enoyl-CoA hydratase/isomerase family.</text>
</comment>
<dbReference type="Pfam" id="PF12680">
    <property type="entry name" value="SnoaL_2"/>
    <property type="match status" value="1"/>
</dbReference>
<dbReference type="Proteomes" id="UP000551501">
    <property type="component" value="Unassembled WGS sequence"/>
</dbReference>
<dbReference type="InterPro" id="IPR029045">
    <property type="entry name" value="ClpP/crotonase-like_dom_sf"/>
</dbReference>
<gene>
    <name evidence="3" type="ORF">BKA16_000275</name>
</gene>
<dbReference type="EC" id="5.3.3.18" evidence="3"/>
<sequence>MSDQSRSEVLSTLYRSLAAGDAQAVSRLLSDDFVGRTAAGLPLGLGGEYHGPDAMIHDFWWAIGRAFALQAEPTSMDPIDEHRVEVSGWYRGSARRTGRRVDAAFVHTVTFDENGRISALRQLTDTAVWAAAVAGAERAAVPAHPGSDLQSLETIDYSVAAGVARVILNRPEQRNAIDLRLAGEWLTVARAIAADPAVRAVLIAGNGPALTVGGDIEYFTRAPAGGIGALAARMTDPFHEGFRILERLDCPVVTAVQGSAAGGGLGFVYAADVVVAEPGAIFCTAFSGIGLSGDGGGTWHLPRIVGEARARRMYLENLRVDVRTAQDWGLVAEIVPAEELRDYALAKAEKLATGPTLAYGRQRRLLRESWGRTLSDQLRAESEGIVDTGGTYDAQHAVTSFLNKERPAFEGR</sequence>
<dbReference type="PANTHER" id="PTHR43459">
    <property type="entry name" value="ENOYL-COA HYDRATASE"/>
    <property type="match status" value="1"/>
</dbReference>
<dbReference type="InterPro" id="IPR014748">
    <property type="entry name" value="Enoyl-CoA_hydra_C"/>
</dbReference>
<dbReference type="Pfam" id="PF00378">
    <property type="entry name" value="ECH_1"/>
    <property type="match status" value="1"/>
</dbReference>